<dbReference type="Proteomes" id="UP000326500">
    <property type="component" value="Unassembled WGS sequence"/>
</dbReference>
<evidence type="ECO:0000313" key="2">
    <source>
        <dbReference type="EMBL" id="SDK50793.1"/>
    </source>
</evidence>
<dbReference type="STRING" id="2200.GCA_001571405_02290"/>
<sequence>MDEERPLFILAGNNPYENRGCEAIARGTTKILREYFKDPRFICLSHFQNEKQYQQQCMQETDDAITHLHSYRLSRRKIAQNLWKPFYLGYAYDRLCCPEALKYRVYKQMLPYLDEAAAVLSVGGDNYSLDYGIPKLFTDLDDIAIQKGKPIILWGASVGPFSAMPDYEQYMSDHLQKVTGIFARESATIDYLKGIGVTENVYPVADPAFLMDPAKPEGIEDLLPLDEEAIGLNLSPLMAKYVSGRNLEAWTEIAAQIISGIAETTEMPVYLIPHVTTPHSDDYAFMRKAVSQIKGQNRNITLIPPKYSAAEIKWIISQMALFAGARTHSTIAALSSGVPTLSFAYSIKARGINRDIFDHESYLLSPECLTPSTVTERIQSMLDESGKIRGELDEKIPLIQETALRAGKYLKTLVE</sequence>
<dbReference type="EMBL" id="FNFT01000017">
    <property type="protein sequence ID" value="SDK50793.1"/>
    <property type="molecule type" value="Genomic_DNA"/>
</dbReference>
<evidence type="ECO:0000259" key="1">
    <source>
        <dbReference type="Pfam" id="PF04230"/>
    </source>
</evidence>
<keyword evidence="2" id="KW-0808">Transferase</keyword>
<dbReference type="RefSeq" id="WP_066958863.1">
    <property type="nucleotide sequence ID" value="NZ_BCNX01000020.1"/>
</dbReference>
<dbReference type="GO" id="GO:0016740">
    <property type="term" value="F:transferase activity"/>
    <property type="evidence" value="ECO:0007669"/>
    <property type="project" value="UniProtKB-KW"/>
</dbReference>
<dbReference type="AlphaFoldDB" id="A0A1G9CGJ4"/>
<proteinExistence type="predicted"/>
<dbReference type="InterPro" id="IPR007345">
    <property type="entry name" value="Polysacch_pyruvyl_Trfase"/>
</dbReference>
<dbReference type="Pfam" id="PF04230">
    <property type="entry name" value="PS_pyruv_trans"/>
    <property type="match status" value="1"/>
</dbReference>
<accession>A0A1G9CGJ4</accession>
<protein>
    <submittedName>
        <fullName evidence="2">Polysaccharide pyruvyl transferase family protein WcaK</fullName>
    </submittedName>
</protein>
<dbReference type="PANTHER" id="PTHR36836:SF1">
    <property type="entry name" value="COLANIC ACID BIOSYNTHESIS PROTEIN WCAK"/>
    <property type="match status" value="1"/>
</dbReference>
<evidence type="ECO:0000313" key="3">
    <source>
        <dbReference type="Proteomes" id="UP000326500"/>
    </source>
</evidence>
<gene>
    <name evidence="2" type="ORF">SAMN04488571_11713</name>
</gene>
<name>A0A1G9CGJ4_9EURY</name>
<dbReference type="OrthoDB" id="135600at2157"/>
<reference evidence="2 3" key="1">
    <citation type="submission" date="2016-10" db="EMBL/GenBank/DDBJ databases">
        <authorList>
            <person name="Varghese N."/>
            <person name="Submissions S."/>
        </authorList>
    </citation>
    <scope>NUCLEOTIDE SEQUENCE [LARGE SCALE GENOMIC DNA]</scope>
    <source>
        <strain evidence="2 3">DSM 2373</strain>
    </source>
</reference>
<dbReference type="PANTHER" id="PTHR36836">
    <property type="entry name" value="COLANIC ACID BIOSYNTHESIS PROTEIN WCAK"/>
    <property type="match status" value="1"/>
</dbReference>
<keyword evidence="3" id="KW-1185">Reference proteome</keyword>
<organism evidence="2 3">
    <name type="scientific">Methanoculleus thermophilus</name>
    <dbReference type="NCBI Taxonomy" id="2200"/>
    <lineage>
        <taxon>Archaea</taxon>
        <taxon>Methanobacteriati</taxon>
        <taxon>Methanobacteriota</taxon>
        <taxon>Stenosarchaea group</taxon>
        <taxon>Methanomicrobia</taxon>
        <taxon>Methanomicrobiales</taxon>
        <taxon>Methanomicrobiaceae</taxon>
        <taxon>Methanoculleus</taxon>
    </lineage>
</organism>
<feature type="domain" description="Polysaccharide pyruvyl transferase" evidence="1">
    <location>
        <begin position="18"/>
        <end position="346"/>
    </location>
</feature>